<dbReference type="Proteomes" id="UP001159363">
    <property type="component" value="Chromosome 6"/>
</dbReference>
<feature type="compositionally biased region" description="Basic and acidic residues" evidence="1">
    <location>
        <begin position="117"/>
        <end position="143"/>
    </location>
</feature>
<protein>
    <submittedName>
        <fullName evidence="2">Uncharacterized protein</fullName>
    </submittedName>
</protein>
<organism evidence="2 3">
    <name type="scientific">Dryococelus australis</name>
    <dbReference type="NCBI Taxonomy" id="614101"/>
    <lineage>
        <taxon>Eukaryota</taxon>
        <taxon>Metazoa</taxon>
        <taxon>Ecdysozoa</taxon>
        <taxon>Arthropoda</taxon>
        <taxon>Hexapoda</taxon>
        <taxon>Insecta</taxon>
        <taxon>Pterygota</taxon>
        <taxon>Neoptera</taxon>
        <taxon>Polyneoptera</taxon>
        <taxon>Phasmatodea</taxon>
        <taxon>Verophasmatodea</taxon>
        <taxon>Anareolatae</taxon>
        <taxon>Phasmatidae</taxon>
        <taxon>Eurycanthinae</taxon>
        <taxon>Dryococelus</taxon>
    </lineage>
</organism>
<dbReference type="EMBL" id="JARBHB010000007">
    <property type="protein sequence ID" value="KAJ8879159.1"/>
    <property type="molecule type" value="Genomic_DNA"/>
</dbReference>
<name>A0ABQ9H4G6_9NEOP</name>
<evidence type="ECO:0000313" key="3">
    <source>
        <dbReference type="Proteomes" id="UP001159363"/>
    </source>
</evidence>
<feature type="region of interest" description="Disordered" evidence="1">
    <location>
        <begin position="115"/>
        <end position="146"/>
    </location>
</feature>
<evidence type="ECO:0000313" key="2">
    <source>
        <dbReference type="EMBL" id="KAJ8879159.1"/>
    </source>
</evidence>
<reference evidence="2 3" key="1">
    <citation type="submission" date="2023-02" db="EMBL/GenBank/DDBJ databases">
        <title>LHISI_Scaffold_Assembly.</title>
        <authorList>
            <person name="Stuart O.P."/>
            <person name="Cleave R."/>
            <person name="Magrath M.J.L."/>
            <person name="Mikheyev A.S."/>
        </authorList>
    </citation>
    <scope>NUCLEOTIDE SEQUENCE [LARGE SCALE GENOMIC DNA]</scope>
    <source>
        <strain evidence="2">Daus_M_001</strain>
        <tissue evidence="2">Leg muscle</tissue>
    </source>
</reference>
<sequence>MDSNQGSSGVGMGMDANTAAMAFHSNMIQPAGHLGTVEVLVMFQSLKSLKFALPTLSGWHGLRTCKCAFIIQTPDGMEPMEHTKTPSYPAKPRFVCLTFLPWSRCYSVIDSISRRGPASDRKASSREDLPGLRDKDGGEKGDGASRTLPAHASAILMKILPPGRHLLPQDRRPSTGTLRNILASFGEPSRPAANSGATRPWKPSPIARRRRSLALTSLHLDCEKILLQSLAWLSENWSKQHASKFAGPSQLVYWTCQIDAWVLIHSDITLRADKYDALSFGVIFSARLSCVCMRWRNILEAELKQGFGKVEVTRRNEVAGEMVDPRENLPTNGIVWHDSHLRKSCDLAGY</sequence>
<accession>A0ABQ9H4G6</accession>
<keyword evidence="3" id="KW-1185">Reference proteome</keyword>
<proteinExistence type="predicted"/>
<comment type="caution">
    <text evidence="2">The sequence shown here is derived from an EMBL/GenBank/DDBJ whole genome shotgun (WGS) entry which is preliminary data.</text>
</comment>
<evidence type="ECO:0000256" key="1">
    <source>
        <dbReference type="SAM" id="MobiDB-lite"/>
    </source>
</evidence>
<gene>
    <name evidence="2" type="ORF">PR048_019765</name>
</gene>